<organism evidence="2 3">
    <name type="scientific">Aspergillus wentii DTO 134E9</name>
    <dbReference type="NCBI Taxonomy" id="1073089"/>
    <lineage>
        <taxon>Eukaryota</taxon>
        <taxon>Fungi</taxon>
        <taxon>Dikarya</taxon>
        <taxon>Ascomycota</taxon>
        <taxon>Pezizomycotina</taxon>
        <taxon>Eurotiomycetes</taxon>
        <taxon>Eurotiomycetidae</taxon>
        <taxon>Eurotiales</taxon>
        <taxon>Aspergillaceae</taxon>
        <taxon>Aspergillus</taxon>
        <taxon>Aspergillus subgen. Cremei</taxon>
    </lineage>
</organism>
<dbReference type="SUPFAM" id="SSF48208">
    <property type="entry name" value="Six-hairpin glycosidases"/>
    <property type="match status" value="1"/>
</dbReference>
<gene>
    <name evidence="2" type="ORF">ASPWEDRAFT_44695</name>
</gene>
<evidence type="ECO:0008006" key="4">
    <source>
        <dbReference type="Google" id="ProtNLM"/>
    </source>
</evidence>
<dbReference type="Proteomes" id="UP000184383">
    <property type="component" value="Unassembled WGS sequence"/>
</dbReference>
<keyword evidence="3" id="KW-1185">Reference proteome</keyword>
<dbReference type="Pfam" id="PF03663">
    <property type="entry name" value="Glyco_hydro_76"/>
    <property type="match status" value="1"/>
</dbReference>
<dbReference type="PANTHER" id="PTHR47791">
    <property type="entry name" value="MEIOTICALLY UP-REGULATED GENE 191 PROTEIN"/>
    <property type="match status" value="1"/>
</dbReference>
<protein>
    <recommendedName>
        <fullName evidence="4">Mannan endo-1,6-alpha-mannosidase</fullName>
    </recommendedName>
</protein>
<reference evidence="3" key="1">
    <citation type="journal article" date="2017" name="Genome Biol.">
        <title>Comparative genomics reveals high biological diversity and specific adaptations in the industrially and medically important fungal genus Aspergillus.</title>
        <authorList>
            <person name="de Vries R.P."/>
            <person name="Riley R."/>
            <person name="Wiebenga A."/>
            <person name="Aguilar-Osorio G."/>
            <person name="Amillis S."/>
            <person name="Uchima C.A."/>
            <person name="Anderluh G."/>
            <person name="Asadollahi M."/>
            <person name="Askin M."/>
            <person name="Barry K."/>
            <person name="Battaglia E."/>
            <person name="Bayram O."/>
            <person name="Benocci T."/>
            <person name="Braus-Stromeyer S.A."/>
            <person name="Caldana C."/>
            <person name="Canovas D."/>
            <person name="Cerqueira G.C."/>
            <person name="Chen F."/>
            <person name="Chen W."/>
            <person name="Choi C."/>
            <person name="Clum A."/>
            <person name="Dos Santos R.A."/>
            <person name="Damasio A.R."/>
            <person name="Diallinas G."/>
            <person name="Emri T."/>
            <person name="Fekete E."/>
            <person name="Flipphi M."/>
            <person name="Freyberg S."/>
            <person name="Gallo A."/>
            <person name="Gournas C."/>
            <person name="Habgood R."/>
            <person name="Hainaut M."/>
            <person name="Harispe M.L."/>
            <person name="Henrissat B."/>
            <person name="Hilden K.S."/>
            <person name="Hope R."/>
            <person name="Hossain A."/>
            <person name="Karabika E."/>
            <person name="Karaffa L."/>
            <person name="Karanyi Z."/>
            <person name="Krasevec N."/>
            <person name="Kuo A."/>
            <person name="Kusch H."/>
            <person name="LaButti K."/>
            <person name="Lagendijk E.L."/>
            <person name="Lapidus A."/>
            <person name="Levasseur A."/>
            <person name="Lindquist E."/>
            <person name="Lipzen A."/>
            <person name="Logrieco A.F."/>
            <person name="MacCabe A."/>
            <person name="Maekelae M.R."/>
            <person name="Malavazi I."/>
            <person name="Melin P."/>
            <person name="Meyer V."/>
            <person name="Mielnichuk N."/>
            <person name="Miskei M."/>
            <person name="Molnar A.P."/>
            <person name="Mule G."/>
            <person name="Ngan C.Y."/>
            <person name="Orejas M."/>
            <person name="Orosz E."/>
            <person name="Ouedraogo J.P."/>
            <person name="Overkamp K.M."/>
            <person name="Park H.-S."/>
            <person name="Perrone G."/>
            <person name="Piumi F."/>
            <person name="Punt P.J."/>
            <person name="Ram A.F."/>
            <person name="Ramon A."/>
            <person name="Rauscher S."/>
            <person name="Record E."/>
            <person name="Riano-Pachon D.M."/>
            <person name="Robert V."/>
            <person name="Roehrig J."/>
            <person name="Ruller R."/>
            <person name="Salamov A."/>
            <person name="Salih N.S."/>
            <person name="Samson R.A."/>
            <person name="Sandor E."/>
            <person name="Sanguinetti M."/>
            <person name="Schuetze T."/>
            <person name="Sepcic K."/>
            <person name="Shelest E."/>
            <person name="Sherlock G."/>
            <person name="Sophianopoulou V."/>
            <person name="Squina F.M."/>
            <person name="Sun H."/>
            <person name="Susca A."/>
            <person name="Todd R.B."/>
            <person name="Tsang A."/>
            <person name="Unkles S.E."/>
            <person name="van de Wiele N."/>
            <person name="van Rossen-Uffink D."/>
            <person name="Oliveira J.V."/>
            <person name="Vesth T.C."/>
            <person name="Visser J."/>
            <person name="Yu J.-H."/>
            <person name="Zhou M."/>
            <person name="Andersen M.R."/>
            <person name="Archer D.B."/>
            <person name="Baker S.E."/>
            <person name="Benoit I."/>
            <person name="Brakhage A.A."/>
            <person name="Braus G.H."/>
            <person name="Fischer R."/>
            <person name="Frisvad J.C."/>
            <person name="Goldman G.H."/>
            <person name="Houbraken J."/>
            <person name="Oakley B."/>
            <person name="Pocsi I."/>
            <person name="Scazzocchio C."/>
            <person name="Seiboth B."/>
            <person name="vanKuyk P.A."/>
            <person name="Wortman J."/>
            <person name="Dyer P.S."/>
            <person name="Grigoriev I.V."/>
        </authorList>
    </citation>
    <scope>NUCLEOTIDE SEQUENCE [LARGE SCALE GENOMIC DNA]</scope>
    <source>
        <strain evidence="3">DTO 134E9</strain>
    </source>
</reference>
<keyword evidence="1" id="KW-0732">Signal</keyword>
<dbReference type="GeneID" id="63752173"/>
<dbReference type="InterPro" id="IPR005198">
    <property type="entry name" value="Glyco_hydro_76"/>
</dbReference>
<feature type="chain" id="PRO_5012973615" description="Mannan endo-1,6-alpha-mannosidase" evidence="1">
    <location>
        <begin position="19"/>
        <end position="363"/>
    </location>
</feature>
<dbReference type="PANTHER" id="PTHR47791:SF1">
    <property type="entry name" value="ENDO MANNANASE, GH76 FAMILY (EUROFUNG)"/>
    <property type="match status" value="1"/>
</dbReference>
<dbReference type="EMBL" id="KV878215">
    <property type="protein sequence ID" value="OJJ32546.1"/>
    <property type="molecule type" value="Genomic_DNA"/>
</dbReference>
<evidence type="ECO:0000313" key="2">
    <source>
        <dbReference type="EMBL" id="OJJ32546.1"/>
    </source>
</evidence>
<sequence>MFSPSLLFFSLLGTQVSAQDDLSKARLGINALNQWYNTNTGLWNTVGWWNGANCLTVVADLALVDDGSRDAAVSIFSNSFNVAPSQNPFPDLDGGETSNPANSSAWTDGSYDDDGWWALAWIAAYDITKNQDYLNVAIGIHDQLSTDGPTGCNHGGIFSDHNHNYVNAVTNELYFSVAAHLATRVKDNQRFIDSAKRQWNWFRNSSMINEEGTINDGLTSDCKNNGQTAWSYNQGVVLGGLVELNKASPDDSYLPTAAKIAKAAIKLLADANNVIHESCEPDSCDGNSTQFKGIFIRNLRLLHAAAPDDLYAKVIRACADSIWNRDRNNATQFGVDWSGPITSQLDPSTHSSAMDALVAVIGL</sequence>
<dbReference type="InterPro" id="IPR008928">
    <property type="entry name" value="6-hairpin_glycosidase_sf"/>
</dbReference>
<feature type="signal peptide" evidence="1">
    <location>
        <begin position="1"/>
        <end position="18"/>
    </location>
</feature>
<dbReference type="OrthoDB" id="9984024at2759"/>
<dbReference type="VEuPathDB" id="FungiDB:ASPWEDRAFT_44695"/>
<dbReference type="AlphaFoldDB" id="A0A1L9RCA0"/>
<dbReference type="GO" id="GO:0005975">
    <property type="term" value="P:carbohydrate metabolic process"/>
    <property type="evidence" value="ECO:0007669"/>
    <property type="project" value="InterPro"/>
</dbReference>
<dbReference type="RefSeq" id="XP_040686223.1">
    <property type="nucleotide sequence ID" value="XM_040836325.1"/>
</dbReference>
<dbReference type="Gene3D" id="1.50.10.20">
    <property type="match status" value="1"/>
</dbReference>
<proteinExistence type="predicted"/>
<name>A0A1L9RCA0_ASPWE</name>
<dbReference type="STRING" id="1073089.A0A1L9RCA0"/>
<accession>A0A1L9RCA0</accession>
<evidence type="ECO:0000256" key="1">
    <source>
        <dbReference type="SAM" id="SignalP"/>
    </source>
</evidence>
<dbReference type="InterPro" id="IPR053169">
    <property type="entry name" value="MUG_Protein"/>
</dbReference>
<evidence type="ECO:0000313" key="3">
    <source>
        <dbReference type="Proteomes" id="UP000184383"/>
    </source>
</evidence>